<dbReference type="GO" id="GO:0043164">
    <property type="term" value="P:Gram-negative-bacterium-type cell wall biogenesis"/>
    <property type="evidence" value="ECO:0007669"/>
    <property type="project" value="TreeGrafter"/>
</dbReference>
<reference evidence="3 4" key="1">
    <citation type="submission" date="2018-04" db="EMBL/GenBank/DDBJ databases">
        <title>Polynucleobacter sp. LimPoW16 genome.</title>
        <authorList>
            <person name="Hahn M.W."/>
        </authorList>
    </citation>
    <scope>NUCLEOTIDE SEQUENCE [LARGE SCALE GENOMIC DNA]</scope>
    <source>
        <strain evidence="3 4">LimPoW16</strain>
    </source>
</reference>
<dbReference type="GO" id="GO:0000270">
    <property type="term" value="P:peptidoglycan metabolic process"/>
    <property type="evidence" value="ECO:0007669"/>
    <property type="project" value="TreeGrafter"/>
</dbReference>
<evidence type="ECO:0000259" key="2">
    <source>
        <dbReference type="Pfam" id="PF02698"/>
    </source>
</evidence>
<accession>A0A6M9PMT5</accession>
<dbReference type="KEGG" id="pani:DCO16_01490"/>
<feature type="domain" description="DUF218" evidence="2">
    <location>
        <begin position="88"/>
        <end position="270"/>
    </location>
</feature>
<dbReference type="InterPro" id="IPR003848">
    <property type="entry name" value="DUF218"/>
</dbReference>
<keyword evidence="1" id="KW-0812">Transmembrane</keyword>
<dbReference type="Proteomes" id="UP000500806">
    <property type="component" value="Chromosome"/>
</dbReference>
<feature type="transmembrane region" description="Helical" evidence="1">
    <location>
        <begin position="12"/>
        <end position="35"/>
    </location>
</feature>
<dbReference type="InterPro" id="IPR014729">
    <property type="entry name" value="Rossmann-like_a/b/a_fold"/>
</dbReference>
<feature type="transmembrane region" description="Helical" evidence="1">
    <location>
        <begin position="80"/>
        <end position="101"/>
    </location>
</feature>
<dbReference type="PANTHER" id="PTHR30336">
    <property type="entry name" value="INNER MEMBRANE PROTEIN, PROBABLE PERMEASE"/>
    <property type="match status" value="1"/>
</dbReference>
<dbReference type="EMBL" id="CP028941">
    <property type="protein sequence ID" value="QKM61869.1"/>
    <property type="molecule type" value="Genomic_DNA"/>
</dbReference>
<keyword evidence="1" id="KW-1133">Transmembrane helix</keyword>
<dbReference type="Pfam" id="PF02698">
    <property type="entry name" value="DUF218"/>
    <property type="match status" value="1"/>
</dbReference>
<keyword evidence="1" id="KW-0472">Membrane</keyword>
<keyword evidence="4" id="KW-1185">Reference proteome</keyword>
<dbReference type="InterPro" id="IPR051599">
    <property type="entry name" value="Cell_Envelope_Assoc"/>
</dbReference>
<dbReference type="CDD" id="cd06259">
    <property type="entry name" value="YdcF-like"/>
    <property type="match status" value="1"/>
</dbReference>
<sequence>MDSIFFFASKVVHILIEPLNGVLILVFFALLFLLLRKQQLARRMLSIALCLGLFVGYLPSSQWGMRALEEAVPQTPLTPAVLAEVGGVIILGGAIEGGLIAQDRGEVSIFSAAERVTKAMELLRQNPELPFIFSGYSGRLMPQGPSEADAFKQLLQEQGLGAHPGYYENQSRNTYENFLYTKQIIDAIDKNTVKDANLVKGEKDSTAPKPWLLITSARHMLRSLQVANKLDIAVIPVLVDYQTSKQQSWHRFDLVEGGEQWNALIHECIGIAAYWLTGKLEFR</sequence>
<evidence type="ECO:0000313" key="3">
    <source>
        <dbReference type="EMBL" id="QKM61869.1"/>
    </source>
</evidence>
<proteinExistence type="predicted"/>
<feature type="transmembrane region" description="Helical" evidence="1">
    <location>
        <begin position="44"/>
        <end position="60"/>
    </location>
</feature>
<evidence type="ECO:0000313" key="4">
    <source>
        <dbReference type="Proteomes" id="UP000500806"/>
    </source>
</evidence>
<dbReference type="GO" id="GO:0005886">
    <property type="term" value="C:plasma membrane"/>
    <property type="evidence" value="ECO:0007669"/>
    <property type="project" value="TreeGrafter"/>
</dbReference>
<protein>
    <submittedName>
        <fullName evidence="3">YdcF family protein</fullName>
    </submittedName>
</protein>
<dbReference type="Gene3D" id="3.40.50.620">
    <property type="entry name" value="HUPs"/>
    <property type="match status" value="1"/>
</dbReference>
<gene>
    <name evidence="3" type="ORF">DCO16_01490</name>
</gene>
<dbReference type="RefSeq" id="WP_173942023.1">
    <property type="nucleotide sequence ID" value="NZ_CBCSCD010000002.1"/>
</dbReference>
<name>A0A6M9PMT5_9BURK</name>
<organism evidence="3 4">
    <name type="scientific">Polynucleobacter antarcticus</name>
    <dbReference type="NCBI Taxonomy" id="1743162"/>
    <lineage>
        <taxon>Bacteria</taxon>
        <taxon>Pseudomonadati</taxon>
        <taxon>Pseudomonadota</taxon>
        <taxon>Betaproteobacteria</taxon>
        <taxon>Burkholderiales</taxon>
        <taxon>Burkholderiaceae</taxon>
        <taxon>Polynucleobacter</taxon>
    </lineage>
</organism>
<evidence type="ECO:0000256" key="1">
    <source>
        <dbReference type="SAM" id="Phobius"/>
    </source>
</evidence>
<dbReference type="AlphaFoldDB" id="A0A6M9PMT5"/>
<dbReference type="PANTHER" id="PTHR30336:SF4">
    <property type="entry name" value="ENVELOPE BIOGENESIS FACTOR ELYC"/>
    <property type="match status" value="1"/>
</dbReference>